<dbReference type="Pfam" id="PF17267">
    <property type="entry name" value="DUF5333"/>
    <property type="match status" value="1"/>
</dbReference>
<dbReference type="RefSeq" id="WP_092780833.1">
    <property type="nucleotide sequence ID" value="NZ_FORA01000003.1"/>
</dbReference>
<dbReference type="AlphaFoldDB" id="A0A1I3Q5Y2"/>
<dbReference type="Proteomes" id="UP000199110">
    <property type="component" value="Unassembled WGS sequence"/>
</dbReference>
<name>A0A1I3Q5Y2_9RHOB</name>
<sequence length="131" mass="13543">MRRGLIALACVASPALAQDQVPPPDYFVTSAMETSTAQILAVNCATISINPGAMSRASEIVLDQLEQDGFTPENLVTRMADPSDAIGALQDAFLSKHGLADGATEDLVCAAAAREIEEGTGIGALLLEVGE</sequence>
<proteinExistence type="predicted"/>
<evidence type="ECO:0000313" key="3">
    <source>
        <dbReference type="Proteomes" id="UP000199110"/>
    </source>
</evidence>
<feature type="signal peptide" evidence="1">
    <location>
        <begin position="1"/>
        <end position="17"/>
    </location>
</feature>
<feature type="chain" id="PRO_5011641521" description="Peptidoglycan binding domain-containing protein" evidence="1">
    <location>
        <begin position="18"/>
        <end position="131"/>
    </location>
</feature>
<dbReference type="InterPro" id="IPR020349">
    <property type="entry name" value="Uncharacterised_14.7kDa"/>
</dbReference>
<gene>
    <name evidence="2" type="ORF">SAMN04488095_2407</name>
</gene>
<reference evidence="2 3" key="1">
    <citation type="submission" date="2016-10" db="EMBL/GenBank/DDBJ databases">
        <authorList>
            <person name="de Groot N.N."/>
        </authorList>
    </citation>
    <scope>NUCLEOTIDE SEQUENCE [LARGE SCALE GENOMIC DNA]</scope>
    <source>
        <strain evidence="2 3">DSM 19073</strain>
    </source>
</reference>
<protein>
    <recommendedName>
        <fullName evidence="4">Peptidoglycan binding domain-containing protein</fullName>
    </recommendedName>
</protein>
<dbReference type="STRING" id="390807.SAMN04488095_2407"/>
<accession>A0A1I3Q5Y2</accession>
<dbReference type="OrthoDB" id="7859048at2"/>
<dbReference type="EMBL" id="FORA01000003">
    <property type="protein sequence ID" value="SFJ28536.1"/>
    <property type="molecule type" value="Genomic_DNA"/>
</dbReference>
<evidence type="ECO:0000313" key="2">
    <source>
        <dbReference type="EMBL" id="SFJ28536.1"/>
    </source>
</evidence>
<keyword evidence="1" id="KW-0732">Signal</keyword>
<organism evidence="2 3">
    <name type="scientific">Jannaschia pohangensis</name>
    <dbReference type="NCBI Taxonomy" id="390807"/>
    <lineage>
        <taxon>Bacteria</taxon>
        <taxon>Pseudomonadati</taxon>
        <taxon>Pseudomonadota</taxon>
        <taxon>Alphaproteobacteria</taxon>
        <taxon>Rhodobacterales</taxon>
        <taxon>Roseobacteraceae</taxon>
        <taxon>Jannaschia</taxon>
    </lineage>
</organism>
<evidence type="ECO:0008006" key="4">
    <source>
        <dbReference type="Google" id="ProtNLM"/>
    </source>
</evidence>
<evidence type="ECO:0000256" key="1">
    <source>
        <dbReference type="SAM" id="SignalP"/>
    </source>
</evidence>
<keyword evidence="3" id="KW-1185">Reference proteome</keyword>